<evidence type="ECO:0000256" key="1">
    <source>
        <dbReference type="ARBA" id="ARBA00023239"/>
    </source>
</evidence>
<dbReference type="InterPro" id="IPR011234">
    <property type="entry name" value="Fumarylacetoacetase-like_C"/>
</dbReference>
<dbReference type="RefSeq" id="WP_116559408.1">
    <property type="nucleotide sequence ID" value="NZ_QDKM01000008.1"/>
</dbReference>
<dbReference type="AlphaFoldDB" id="A0A2T8HR42"/>
<dbReference type="OrthoDB" id="9792137at2"/>
<accession>A0A2T8HR42</accession>
<dbReference type="Gene3D" id="3.90.850.10">
    <property type="entry name" value="Fumarylacetoacetase-like, C-terminal domain"/>
    <property type="match status" value="1"/>
</dbReference>
<dbReference type="GO" id="GO:0008684">
    <property type="term" value="F:2-oxopent-4-enoate hydratase activity"/>
    <property type="evidence" value="ECO:0007669"/>
    <property type="project" value="TreeGrafter"/>
</dbReference>
<evidence type="ECO:0000313" key="3">
    <source>
        <dbReference type="EMBL" id="PVH27888.1"/>
    </source>
</evidence>
<keyword evidence="4" id="KW-1185">Reference proteome</keyword>
<dbReference type="PANTHER" id="PTHR30143:SF0">
    <property type="entry name" value="2-KETO-4-PENTENOATE HYDRATASE"/>
    <property type="match status" value="1"/>
</dbReference>
<evidence type="ECO:0000313" key="4">
    <source>
        <dbReference type="Proteomes" id="UP000245911"/>
    </source>
</evidence>
<protein>
    <submittedName>
        <fullName evidence="3">Hydratase</fullName>
    </submittedName>
</protein>
<gene>
    <name evidence="3" type="ORF">DDE20_15370</name>
</gene>
<dbReference type="Proteomes" id="UP000245911">
    <property type="component" value="Unassembled WGS sequence"/>
</dbReference>
<dbReference type="InterPro" id="IPR036663">
    <property type="entry name" value="Fumarylacetoacetase_C_sf"/>
</dbReference>
<reference evidence="3 4" key="1">
    <citation type="submission" date="2018-04" db="EMBL/GenBank/DDBJ databases">
        <title>Pararhodobacter oceanense sp. nov., isolated from marine intertidal sediment.</title>
        <authorList>
            <person name="Wang X.-L."/>
            <person name="Du Z.-J."/>
        </authorList>
    </citation>
    <scope>NUCLEOTIDE SEQUENCE [LARGE SCALE GENOMIC DNA]</scope>
    <source>
        <strain evidence="3 4">AM505</strain>
    </source>
</reference>
<evidence type="ECO:0000259" key="2">
    <source>
        <dbReference type="Pfam" id="PF01557"/>
    </source>
</evidence>
<name>A0A2T8HR42_9RHOB</name>
<proteinExistence type="predicted"/>
<keyword evidence="1" id="KW-0456">Lyase</keyword>
<organism evidence="3 4">
    <name type="scientific">Pararhodobacter oceanensis</name>
    <dbReference type="NCBI Taxonomy" id="2172121"/>
    <lineage>
        <taxon>Bacteria</taxon>
        <taxon>Pseudomonadati</taxon>
        <taxon>Pseudomonadota</taxon>
        <taxon>Alphaproteobacteria</taxon>
        <taxon>Rhodobacterales</taxon>
        <taxon>Paracoccaceae</taxon>
        <taxon>Pararhodobacter</taxon>
    </lineage>
</organism>
<sequence length="258" mass="27461">MTTVQDAAEKLAQAFAEKRQIKPFSDDDTGFDLANGYEVQRALTAKRVASGAREIGVKVGFTNTQIWSRFGIKAPVHGPVFDNTLATDPADISRFMEPLIEPEIVLRLGAKPFASMEDAELLACVEAIAPGFELVHSIYPDWRITAADSVASGAMHGALALGEFVPVSADWAEVLTRFKVALLCDGELRDEGQASNLLGSGPLAVLRHLLGLSTCPPLPVGAIISTGTLTQALPIAAGETWQARFDGLPLAPLALRLT</sequence>
<comment type="caution">
    <text evidence="3">The sequence shown here is derived from an EMBL/GenBank/DDBJ whole genome shotgun (WGS) entry which is preliminary data.</text>
</comment>
<dbReference type="PANTHER" id="PTHR30143">
    <property type="entry name" value="ACID HYDRATASE"/>
    <property type="match status" value="1"/>
</dbReference>
<dbReference type="SUPFAM" id="SSF56529">
    <property type="entry name" value="FAH"/>
    <property type="match status" value="1"/>
</dbReference>
<dbReference type="GO" id="GO:0005737">
    <property type="term" value="C:cytoplasm"/>
    <property type="evidence" value="ECO:0007669"/>
    <property type="project" value="TreeGrafter"/>
</dbReference>
<feature type="domain" description="Fumarylacetoacetase-like C-terminal" evidence="2">
    <location>
        <begin position="99"/>
        <end position="248"/>
    </location>
</feature>
<dbReference type="InterPro" id="IPR050772">
    <property type="entry name" value="Hydratase-Decarb/MhpD_sf"/>
</dbReference>
<dbReference type="EMBL" id="QDKM01000008">
    <property type="protein sequence ID" value="PVH27888.1"/>
    <property type="molecule type" value="Genomic_DNA"/>
</dbReference>
<dbReference type="Pfam" id="PF01557">
    <property type="entry name" value="FAA_hydrolase"/>
    <property type="match status" value="1"/>
</dbReference>